<evidence type="ECO:0000256" key="1">
    <source>
        <dbReference type="SAM" id="Coils"/>
    </source>
</evidence>
<keyword evidence="3" id="KW-1185">Reference proteome</keyword>
<evidence type="ECO:0000313" key="2">
    <source>
        <dbReference type="EMBL" id="CAG2216952.1"/>
    </source>
</evidence>
<dbReference type="SUPFAM" id="SSF63829">
    <property type="entry name" value="Calcium-dependent phosphotriesterase"/>
    <property type="match status" value="1"/>
</dbReference>
<dbReference type="Gene3D" id="3.40.50.300">
    <property type="entry name" value="P-loop containing nucleotide triphosphate hydrolases"/>
    <property type="match status" value="1"/>
</dbReference>
<dbReference type="Proteomes" id="UP000683360">
    <property type="component" value="Unassembled WGS sequence"/>
</dbReference>
<dbReference type="OrthoDB" id="342730at2759"/>
<proteinExistence type="predicted"/>
<dbReference type="AlphaFoldDB" id="A0A8S3SJ65"/>
<protein>
    <submittedName>
        <fullName evidence="2">ARL13B</fullName>
    </submittedName>
</protein>
<dbReference type="EMBL" id="CAJPWZ010001498">
    <property type="protein sequence ID" value="CAG2216952.1"/>
    <property type="molecule type" value="Genomic_DNA"/>
</dbReference>
<sequence>MISLMGKCFSCLKRKTQPRREVTLAILGLDNAGKTTATKALLGDKKIVIESEIKQTRTKINHHLDKLQDDLMKELLEVEQKESSKIEKLLSTLKKKEEKISEVQENLASIKQHATELKTFLTMKDIEKDIIAVEEKFIQTISTSETTNRVNISWQINRSLYLITASLQKFGEVGVSSDPCDVSLQKQKNRQAQIMVALTTRNIDNLNLTFKKRLNTDLSNVQGCSLLPDGRIVFSCYKQDKIRVLKSDGSKDFEISKIGVTFDVVFIGDDDIAVTSGGSETINIIDLKKRKLKTSKKVNSANEGLTYKDGHLIYCAGEKGLQMISLSDESITNVVSTELSNFSYVITFADKLFYTNPNDNSVTCCDYHGNILWTFCDTSVLQCPLGISVDNGGKVFVVGRLSYNVVVISPDGQRCRQLLSRDDGLVDPTVLHYDISTNTLLVTNAASDAFLYEVK</sequence>
<keyword evidence="1" id="KW-0175">Coiled coil</keyword>
<dbReference type="SUPFAM" id="SSF52540">
    <property type="entry name" value="P-loop containing nucleoside triphosphate hydrolases"/>
    <property type="match status" value="1"/>
</dbReference>
<evidence type="ECO:0000313" key="3">
    <source>
        <dbReference type="Proteomes" id="UP000683360"/>
    </source>
</evidence>
<organism evidence="2 3">
    <name type="scientific">Mytilus edulis</name>
    <name type="common">Blue mussel</name>
    <dbReference type="NCBI Taxonomy" id="6550"/>
    <lineage>
        <taxon>Eukaryota</taxon>
        <taxon>Metazoa</taxon>
        <taxon>Spiralia</taxon>
        <taxon>Lophotrochozoa</taxon>
        <taxon>Mollusca</taxon>
        <taxon>Bivalvia</taxon>
        <taxon>Autobranchia</taxon>
        <taxon>Pteriomorphia</taxon>
        <taxon>Mytilida</taxon>
        <taxon>Mytiloidea</taxon>
        <taxon>Mytilidae</taxon>
        <taxon>Mytilinae</taxon>
        <taxon>Mytilus</taxon>
    </lineage>
</organism>
<dbReference type="Gene3D" id="2.120.10.30">
    <property type="entry name" value="TolB, C-terminal domain"/>
    <property type="match status" value="1"/>
</dbReference>
<gene>
    <name evidence="2" type="ORF">MEDL_30658</name>
</gene>
<accession>A0A8S3SJ65</accession>
<name>A0A8S3SJ65_MYTED</name>
<reference evidence="2" key="1">
    <citation type="submission" date="2021-03" db="EMBL/GenBank/DDBJ databases">
        <authorList>
            <person name="Bekaert M."/>
        </authorList>
    </citation>
    <scope>NUCLEOTIDE SEQUENCE</scope>
</reference>
<feature type="coiled-coil region" evidence="1">
    <location>
        <begin position="64"/>
        <end position="113"/>
    </location>
</feature>
<dbReference type="InterPro" id="IPR027417">
    <property type="entry name" value="P-loop_NTPase"/>
</dbReference>
<dbReference type="InterPro" id="IPR011042">
    <property type="entry name" value="6-blade_b-propeller_TolB-like"/>
</dbReference>
<comment type="caution">
    <text evidence="2">The sequence shown here is derived from an EMBL/GenBank/DDBJ whole genome shotgun (WGS) entry which is preliminary data.</text>
</comment>